<dbReference type="Gene3D" id="1.10.10.10">
    <property type="entry name" value="Winged helix-like DNA-binding domain superfamily/Winged helix DNA-binding domain"/>
    <property type="match status" value="1"/>
</dbReference>
<keyword evidence="4" id="KW-0238">DNA-binding</keyword>
<evidence type="ECO:0000313" key="9">
    <source>
        <dbReference type="EMBL" id="GGJ50509.1"/>
    </source>
</evidence>
<organism evidence="9 10">
    <name type="scientific">Glutamicibacter ardleyensis</name>
    <dbReference type="NCBI Taxonomy" id="225894"/>
    <lineage>
        <taxon>Bacteria</taxon>
        <taxon>Bacillati</taxon>
        <taxon>Actinomycetota</taxon>
        <taxon>Actinomycetes</taxon>
        <taxon>Micrococcales</taxon>
        <taxon>Micrococcaceae</taxon>
        <taxon>Glutamicibacter</taxon>
    </lineage>
</organism>
<evidence type="ECO:0000256" key="2">
    <source>
        <dbReference type="ARBA" id="ARBA00023015"/>
    </source>
</evidence>
<reference evidence="10" key="1">
    <citation type="journal article" date="2019" name="Int. J. Syst. Evol. Microbiol.">
        <title>The Global Catalogue of Microorganisms (GCM) 10K type strain sequencing project: providing services to taxonomists for standard genome sequencing and annotation.</title>
        <authorList>
            <consortium name="The Broad Institute Genomics Platform"/>
            <consortium name="The Broad Institute Genome Sequencing Center for Infectious Disease"/>
            <person name="Wu L."/>
            <person name="Ma J."/>
        </authorList>
    </citation>
    <scope>NUCLEOTIDE SEQUENCE [LARGE SCALE GENOMIC DNA]</scope>
    <source>
        <strain evidence="10">CGMCC 1.3685</strain>
    </source>
</reference>
<dbReference type="EMBL" id="BMKX01000001">
    <property type="protein sequence ID" value="GGJ50509.1"/>
    <property type="molecule type" value="Genomic_DNA"/>
</dbReference>
<dbReference type="SUPFAM" id="SSF88946">
    <property type="entry name" value="Sigma2 domain of RNA polymerase sigma factors"/>
    <property type="match status" value="1"/>
</dbReference>
<gene>
    <name evidence="9" type="ORF">GCM10007173_06280</name>
</gene>
<keyword evidence="10" id="KW-1185">Reference proteome</keyword>
<accession>A0ABQ2DD91</accession>
<feature type="compositionally biased region" description="Polar residues" evidence="6">
    <location>
        <begin position="1"/>
        <end position="13"/>
    </location>
</feature>
<keyword evidence="2" id="KW-0805">Transcription regulation</keyword>
<comment type="caution">
    <text evidence="9">The sequence shown here is derived from an EMBL/GenBank/DDBJ whole genome shotgun (WGS) entry which is preliminary data.</text>
</comment>
<proteinExistence type="inferred from homology"/>
<feature type="domain" description="RNA polymerase sigma-70 region 4" evidence="8">
    <location>
        <begin position="161"/>
        <end position="209"/>
    </location>
</feature>
<dbReference type="PANTHER" id="PTHR43133">
    <property type="entry name" value="RNA POLYMERASE ECF-TYPE SIGMA FACTO"/>
    <property type="match status" value="1"/>
</dbReference>
<evidence type="ECO:0000256" key="5">
    <source>
        <dbReference type="ARBA" id="ARBA00023163"/>
    </source>
</evidence>
<evidence type="ECO:0008006" key="11">
    <source>
        <dbReference type="Google" id="ProtNLM"/>
    </source>
</evidence>
<dbReference type="RefSeq" id="WP_188683587.1">
    <property type="nucleotide sequence ID" value="NZ_BMKX01000001.1"/>
</dbReference>
<dbReference type="InterPro" id="IPR013325">
    <property type="entry name" value="RNA_pol_sigma_r2"/>
</dbReference>
<evidence type="ECO:0000313" key="10">
    <source>
        <dbReference type="Proteomes" id="UP000606115"/>
    </source>
</evidence>
<feature type="domain" description="RNA polymerase sigma-70 region 2" evidence="7">
    <location>
        <begin position="59"/>
        <end position="126"/>
    </location>
</feature>
<feature type="region of interest" description="Disordered" evidence="6">
    <location>
        <begin position="1"/>
        <end position="35"/>
    </location>
</feature>
<dbReference type="InterPro" id="IPR039425">
    <property type="entry name" value="RNA_pol_sigma-70-like"/>
</dbReference>
<evidence type="ECO:0000259" key="7">
    <source>
        <dbReference type="Pfam" id="PF04542"/>
    </source>
</evidence>
<keyword evidence="5" id="KW-0804">Transcription</keyword>
<protein>
    <recommendedName>
        <fullName evidence="11">RNA polymerase subunit sigma</fullName>
    </recommendedName>
</protein>
<comment type="similarity">
    <text evidence="1">Belongs to the sigma-70 factor family. ECF subfamily.</text>
</comment>
<dbReference type="InterPro" id="IPR007627">
    <property type="entry name" value="RNA_pol_sigma70_r2"/>
</dbReference>
<dbReference type="InterPro" id="IPR014284">
    <property type="entry name" value="RNA_pol_sigma-70_dom"/>
</dbReference>
<evidence type="ECO:0000256" key="3">
    <source>
        <dbReference type="ARBA" id="ARBA00023082"/>
    </source>
</evidence>
<dbReference type="InterPro" id="IPR036388">
    <property type="entry name" value="WH-like_DNA-bd_sf"/>
</dbReference>
<dbReference type="Pfam" id="PF04542">
    <property type="entry name" value="Sigma70_r2"/>
    <property type="match status" value="1"/>
</dbReference>
<dbReference type="GeneID" id="303303025"/>
<evidence type="ECO:0000259" key="8">
    <source>
        <dbReference type="Pfam" id="PF04545"/>
    </source>
</evidence>
<dbReference type="SUPFAM" id="SSF88659">
    <property type="entry name" value="Sigma3 and sigma4 domains of RNA polymerase sigma factors"/>
    <property type="match status" value="1"/>
</dbReference>
<dbReference type="Proteomes" id="UP000606115">
    <property type="component" value="Unassembled WGS sequence"/>
</dbReference>
<dbReference type="PANTHER" id="PTHR43133:SF66">
    <property type="entry name" value="ECF RNA POLYMERASE SIGMA FACTOR SIGK"/>
    <property type="match status" value="1"/>
</dbReference>
<evidence type="ECO:0000256" key="6">
    <source>
        <dbReference type="SAM" id="MobiDB-lite"/>
    </source>
</evidence>
<name>A0ABQ2DD91_9MICC</name>
<keyword evidence="3" id="KW-0731">Sigma factor</keyword>
<dbReference type="NCBIfam" id="TIGR02937">
    <property type="entry name" value="sigma70-ECF"/>
    <property type="match status" value="1"/>
</dbReference>
<dbReference type="InterPro" id="IPR013324">
    <property type="entry name" value="RNA_pol_sigma_r3/r4-like"/>
</dbReference>
<dbReference type="InterPro" id="IPR007630">
    <property type="entry name" value="RNA_pol_sigma70_r4"/>
</dbReference>
<evidence type="ECO:0000256" key="1">
    <source>
        <dbReference type="ARBA" id="ARBA00010641"/>
    </source>
</evidence>
<sequence length="215" mass="23966">MNRADTGQSNTGSGDILNTMDRAPSGTGTRAEVNPGSTEYWSGLCQRVAQGDHQAFDSLYTELSPVVYGISVRLIRNTAQASEVTQEVMLEIWNNAQQYSQSAGSIYAWASTIARRRAIDRIRSEEARTAREDRNFTVDREVAQIDDELMAQVDSEQVRDCLATLTVKEKQTVIDTYYGGSTYAQVAERRQMPLATVKSRIRSALQRLKTCLEVA</sequence>
<dbReference type="Pfam" id="PF04545">
    <property type="entry name" value="Sigma70_r4"/>
    <property type="match status" value="1"/>
</dbReference>
<evidence type="ECO:0000256" key="4">
    <source>
        <dbReference type="ARBA" id="ARBA00023125"/>
    </source>
</evidence>
<dbReference type="CDD" id="cd06171">
    <property type="entry name" value="Sigma70_r4"/>
    <property type="match status" value="1"/>
</dbReference>
<dbReference type="Gene3D" id="1.10.1740.10">
    <property type="match status" value="1"/>
</dbReference>